<evidence type="ECO:0000313" key="1">
    <source>
        <dbReference type="EMBL" id="KAK6636061.1"/>
    </source>
</evidence>
<name>A0AAN8PUR1_POLSC</name>
<comment type="caution">
    <text evidence="1">The sequence shown here is derived from an EMBL/GenBank/DDBJ whole genome shotgun (WGS) entry which is preliminary data.</text>
</comment>
<gene>
    <name evidence="1" type="ORF">RUM43_009713</name>
</gene>
<evidence type="ECO:0000313" key="2">
    <source>
        <dbReference type="Proteomes" id="UP001372834"/>
    </source>
</evidence>
<sequence>MRGSKTASERLHYEKEPLLTICLVQIEDLVRMPETKKRPKADVAESNNKVLKVTWEYDPYECNCENIKADFNRPRVLKSTCEMRRMTFFAFLLDFKRLRRSLTT</sequence>
<protein>
    <submittedName>
        <fullName evidence="1">Uncharacterized protein</fullName>
    </submittedName>
</protein>
<organism evidence="1 2">
    <name type="scientific">Polyplax serrata</name>
    <name type="common">Common mouse louse</name>
    <dbReference type="NCBI Taxonomy" id="468196"/>
    <lineage>
        <taxon>Eukaryota</taxon>
        <taxon>Metazoa</taxon>
        <taxon>Ecdysozoa</taxon>
        <taxon>Arthropoda</taxon>
        <taxon>Hexapoda</taxon>
        <taxon>Insecta</taxon>
        <taxon>Pterygota</taxon>
        <taxon>Neoptera</taxon>
        <taxon>Paraneoptera</taxon>
        <taxon>Psocodea</taxon>
        <taxon>Troctomorpha</taxon>
        <taxon>Phthiraptera</taxon>
        <taxon>Anoplura</taxon>
        <taxon>Polyplacidae</taxon>
        <taxon>Polyplax</taxon>
    </lineage>
</organism>
<dbReference type="EMBL" id="JAWJWE010000004">
    <property type="protein sequence ID" value="KAK6636061.1"/>
    <property type="molecule type" value="Genomic_DNA"/>
</dbReference>
<dbReference type="AlphaFoldDB" id="A0AAN8PUR1"/>
<reference evidence="1 2" key="1">
    <citation type="submission" date="2023-10" db="EMBL/GenBank/DDBJ databases">
        <title>Genomes of two closely related lineages of the louse Polyplax serrata with different host specificities.</title>
        <authorList>
            <person name="Martinu J."/>
            <person name="Tarabai H."/>
            <person name="Stefka J."/>
            <person name="Hypsa V."/>
        </authorList>
    </citation>
    <scope>NUCLEOTIDE SEQUENCE [LARGE SCALE GENOMIC DNA]</scope>
    <source>
        <strain evidence="1">HR10_N</strain>
    </source>
</reference>
<dbReference type="Proteomes" id="UP001372834">
    <property type="component" value="Unassembled WGS sequence"/>
</dbReference>
<accession>A0AAN8PUR1</accession>
<proteinExistence type="predicted"/>